<organism evidence="2 3">
    <name type="scientific">Fimbriimonas ginsengisoli Gsoil 348</name>
    <dbReference type="NCBI Taxonomy" id="661478"/>
    <lineage>
        <taxon>Bacteria</taxon>
        <taxon>Bacillati</taxon>
        <taxon>Armatimonadota</taxon>
        <taxon>Fimbriimonadia</taxon>
        <taxon>Fimbriimonadales</taxon>
        <taxon>Fimbriimonadaceae</taxon>
        <taxon>Fimbriimonas</taxon>
    </lineage>
</organism>
<feature type="transmembrane region" description="Helical" evidence="1">
    <location>
        <begin position="471"/>
        <end position="491"/>
    </location>
</feature>
<evidence type="ECO:0000313" key="3">
    <source>
        <dbReference type="Proteomes" id="UP000027982"/>
    </source>
</evidence>
<reference evidence="2 3" key="1">
    <citation type="journal article" date="2014" name="PLoS ONE">
        <title>The first complete genome sequence of the class fimbriimonadia in the phylum armatimonadetes.</title>
        <authorList>
            <person name="Hu Z.Y."/>
            <person name="Wang Y.Z."/>
            <person name="Im W.T."/>
            <person name="Wang S.Y."/>
            <person name="Zhao G.P."/>
            <person name="Zheng H.J."/>
            <person name="Quan Z.X."/>
        </authorList>
    </citation>
    <scope>NUCLEOTIDE SEQUENCE [LARGE SCALE GENOMIC DNA]</scope>
    <source>
        <strain evidence="2">Gsoil 348</strain>
    </source>
</reference>
<keyword evidence="1" id="KW-0472">Membrane</keyword>
<dbReference type="EMBL" id="CP007139">
    <property type="protein sequence ID" value="AIE87114.1"/>
    <property type="molecule type" value="Genomic_DNA"/>
</dbReference>
<proteinExistence type="predicted"/>
<keyword evidence="1" id="KW-0812">Transmembrane</keyword>
<dbReference type="AlphaFoldDB" id="A0A068NYN1"/>
<evidence type="ECO:0000313" key="2">
    <source>
        <dbReference type="EMBL" id="AIE87114.1"/>
    </source>
</evidence>
<feature type="transmembrane region" description="Helical" evidence="1">
    <location>
        <begin position="295"/>
        <end position="320"/>
    </location>
</feature>
<dbReference type="Proteomes" id="UP000027982">
    <property type="component" value="Chromosome"/>
</dbReference>
<dbReference type="KEGG" id="fgi:OP10G_3746"/>
<feature type="transmembrane region" description="Helical" evidence="1">
    <location>
        <begin position="426"/>
        <end position="450"/>
    </location>
</feature>
<gene>
    <name evidence="2" type="ORF">OP10G_3746</name>
</gene>
<feature type="transmembrane region" description="Helical" evidence="1">
    <location>
        <begin position="355"/>
        <end position="371"/>
    </location>
</feature>
<keyword evidence="1" id="KW-1133">Transmembrane helix</keyword>
<accession>A0A068NYN1</accession>
<sequence length="514" mass="55775">MTTAARACLGALLGALLTLVLHPVSRPFLLATFQHVTPSRLERCIDANAVTPPVPQDLKGASLWLELASERIVDRATLSPREVATLIQIAEHAEALEPQNAYWSQQKAVYLDLAGRNDEAKRAWERASRATFWNDYQTDRIIASRKKLAELVGAQQAWQLAYVYHERSDAPSILMERFARTQLGRVGLETPADLRMRYLSLLNGSIMVSGAKSIAIGVHGANVIELVAYPKSLMHDPSPSRLWAGQNAFLNQLAKTHMQAEGIRARAIFRQIEGWRALTQYQEPQELIQELSAGAVVSATFTSAATFAAVVGAVCWLVGWGITRRVGARPKLSPFFVVVAALLLALLGISLTHDLWAGLVGALAGAFLLVGPSHARNNRPEDLGPLFAFLIIVIAAMCGLAVGAYATSRSVAGVALFPSLSVPTDYYNTPLLLGLAAIFFSLLLVAVPLWSLVQRLSTAHVLGLALRKLGAYLAIGATVLGIFLGPVAVYMDRSFSQTLNELVLNEPVYYIVHS</sequence>
<dbReference type="HOGENOM" id="CLU_529710_0_0_0"/>
<dbReference type="RefSeq" id="WP_025228964.1">
    <property type="nucleotide sequence ID" value="NZ_CP007139.1"/>
</dbReference>
<feature type="transmembrane region" description="Helical" evidence="1">
    <location>
        <begin position="383"/>
        <end position="406"/>
    </location>
</feature>
<protein>
    <submittedName>
        <fullName evidence="2">Uncharacterized protein</fullName>
    </submittedName>
</protein>
<evidence type="ECO:0000256" key="1">
    <source>
        <dbReference type="SAM" id="Phobius"/>
    </source>
</evidence>
<keyword evidence="3" id="KW-1185">Reference proteome</keyword>
<dbReference type="STRING" id="661478.OP10G_3746"/>
<feature type="transmembrane region" description="Helical" evidence="1">
    <location>
        <begin position="332"/>
        <end position="349"/>
    </location>
</feature>
<name>A0A068NYN1_FIMGI</name>